<dbReference type="KEGG" id="bbig:BBBOND_0405140"/>
<keyword evidence="2" id="KW-1185">Reference proteome</keyword>
<evidence type="ECO:0000313" key="1">
    <source>
        <dbReference type="EMBL" id="CDR98029.1"/>
    </source>
</evidence>
<dbReference type="EMBL" id="LK391711">
    <property type="protein sequence ID" value="CDR98029.1"/>
    <property type="molecule type" value="Genomic_DNA"/>
</dbReference>
<evidence type="ECO:0000313" key="2">
    <source>
        <dbReference type="Proteomes" id="UP000033188"/>
    </source>
</evidence>
<dbReference type="AlphaFoldDB" id="A0A061DE70"/>
<proteinExistence type="predicted"/>
<dbReference type="RefSeq" id="XP_012770215.1">
    <property type="nucleotide sequence ID" value="XM_012914761.1"/>
</dbReference>
<name>A0A061DE70_BABBI</name>
<dbReference type="GeneID" id="24566570"/>
<organism evidence="1 2">
    <name type="scientific">Babesia bigemina</name>
    <dbReference type="NCBI Taxonomy" id="5866"/>
    <lineage>
        <taxon>Eukaryota</taxon>
        <taxon>Sar</taxon>
        <taxon>Alveolata</taxon>
        <taxon>Apicomplexa</taxon>
        <taxon>Aconoidasida</taxon>
        <taxon>Piroplasmida</taxon>
        <taxon>Babesiidae</taxon>
        <taxon>Babesia</taxon>
    </lineage>
</organism>
<gene>
    <name evidence="1" type="ORF">BBBOND_0405140</name>
</gene>
<sequence length="76" mass="8650">MVQYSIESFDAGQLDDFDKNHVNPGHADATRATAQHTVRCCLAWDRPLTIWVERLHNTTYTPNRSHAPLILNADEC</sequence>
<accession>A0A061DE70</accession>
<reference evidence="2" key="1">
    <citation type="journal article" date="2014" name="Nucleic Acids Res.">
        <title>The evolutionary dynamics of variant antigen genes in Babesia reveal a history of genomic innovation underlying host-parasite interaction.</title>
        <authorList>
            <person name="Jackson A.P."/>
            <person name="Otto T.D."/>
            <person name="Darby A."/>
            <person name="Ramaprasad A."/>
            <person name="Xia D."/>
            <person name="Echaide I.E."/>
            <person name="Farber M."/>
            <person name="Gahlot S."/>
            <person name="Gamble J."/>
            <person name="Gupta D."/>
            <person name="Gupta Y."/>
            <person name="Jackson L."/>
            <person name="Malandrin L."/>
            <person name="Malas T.B."/>
            <person name="Moussa E."/>
            <person name="Nair M."/>
            <person name="Reid A.J."/>
            <person name="Sanders M."/>
            <person name="Sharma J."/>
            <person name="Tracey A."/>
            <person name="Quail M.A."/>
            <person name="Weir W."/>
            <person name="Wastling J.M."/>
            <person name="Hall N."/>
            <person name="Willadsen P."/>
            <person name="Lingelbach K."/>
            <person name="Shiels B."/>
            <person name="Tait A."/>
            <person name="Berriman M."/>
            <person name="Allred D.R."/>
            <person name="Pain A."/>
        </authorList>
    </citation>
    <scope>NUCLEOTIDE SEQUENCE [LARGE SCALE GENOMIC DNA]</scope>
    <source>
        <strain evidence="2">Bond</strain>
    </source>
</reference>
<dbReference type="Proteomes" id="UP000033188">
    <property type="component" value="Chromosome 5"/>
</dbReference>
<dbReference type="VEuPathDB" id="PiroplasmaDB:BBBOND_0405140"/>
<protein>
    <submittedName>
        <fullName evidence="1">Uncharacterized protein</fullName>
    </submittedName>
</protein>